<comment type="caution">
    <text evidence="2">The sequence shown here is derived from an EMBL/GenBank/DDBJ whole genome shotgun (WGS) entry which is preliminary data.</text>
</comment>
<organism evidence="2 3">
    <name type="scientific">Oxobacter pfennigii</name>
    <dbReference type="NCBI Taxonomy" id="36849"/>
    <lineage>
        <taxon>Bacteria</taxon>
        <taxon>Bacillati</taxon>
        <taxon>Bacillota</taxon>
        <taxon>Clostridia</taxon>
        <taxon>Eubacteriales</taxon>
        <taxon>Clostridiaceae</taxon>
        <taxon>Oxobacter</taxon>
    </lineage>
</organism>
<proteinExistence type="predicted"/>
<dbReference type="InterPro" id="IPR051448">
    <property type="entry name" value="CdaR-like_regulators"/>
</dbReference>
<evidence type="ECO:0000313" key="3">
    <source>
        <dbReference type="Proteomes" id="UP000050326"/>
    </source>
</evidence>
<protein>
    <recommendedName>
        <fullName evidence="1">PucR C-terminal helix-turn-helix domain-containing protein</fullName>
    </recommendedName>
</protein>
<accession>A0A0P8W4A8</accession>
<dbReference type="Gene3D" id="1.10.10.2840">
    <property type="entry name" value="PucR C-terminal helix-turn-helix domain"/>
    <property type="match status" value="1"/>
</dbReference>
<name>A0A0P8W4A8_9CLOT</name>
<evidence type="ECO:0000259" key="1">
    <source>
        <dbReference type="Pfam" id="PF13556"/>
    </source>
</evidence>
<dbReference type="Pfam" id="PF13556">
    <property type="entry name" value="HTH_30"/>
    <property type="match status" value="1"/>
</dbReference>
<dbReference type="AlphaFoldDB" id="A0A0P8W4A8"/>
<evidence type="ECO:0000313" key="2">
    <source>
        <dbReference type="EMBL" id="KPU42499.1"/>
    </source>
</evidence>
<keyword evidence="3" id="KW-1185">Reference proteome</keyword>
<reference evidence="2 3" key="1">
    <citation type="submission" date="2015-09" db="EMBL/GenBank/DDBJ databases">
        <title>Genome sequence of Oxobacter pfennigii DSM 3222.</title>
        <authorList>
            <person name="Poehlein A."/>
            <person name="Bengelsdorf F.R."/>
            <person name="Schiel-Bengelsdorf B."/>
            <person name="Duerre P."/>
            <person name="Daniel R."/>
        </authorList>
    </citation>
    <scope>NUCLEOTIDE SEQUENCE [LARGE SCALE GENOMIC DNA]</scope>
    <source>
        <strain evidence="2 3">DSM 3222</strain>
    </source>
</reference>
<sequence>MDLGISDILGRLDDYNPEIFRCSSHSISNIRGISFLSSNPTSFEQDILYICLSSEYLKQQSADTCVNLICTSNVNLNAIKEKFENFNLVVFDESADLFEIHNKIQNIILEHRRTNEALGKILSSLVMGKGLQYMLESSYELLKNPMVITDANYKLLAYTKGLEFNDPMYNEIIKYGYVPNDALISKDSPPIIVDRENYRKGKPYIVKMSNLLHRRMYGRITAKEHRLAHLIIYEVNKPFEDNDIELANMLCDAFSLEIQKTALLQQKRVFNEETFFTELLDGKLEEMGVIRNTAEILNLRPEKKLYIFSIDLNQCDINKFSLAYVQKSLEEMIPCCLSAHYEDWIVMLVSCETEIFNDKNFLSKLYYFLKNTKVYAGLSMCFCKLSETRKYFLQSVKAMELSLRLKKNTFLCSYKDYYIYDIIEMASEKGDLAKSCHPLALEILEHDYAHNTFYAETLYAYLIKFKDNSATASYLHIHRNTLNYRLGRLEETFYINWEDHNTLLDLLLSFKILEYHGLLAHHK</sequence>
<dbReference type="InterPro" id="IPR042070">
    <property type="entry name" value="PucR_C-HTH_sf"/>
</dbReference>
<dbReference type="Proteomes" id="UP000050326">
    <property type="component" value="Unassembled WGS sequence"/>
</dbReference>
<gene>
    <name evidence="2" type="ORF">OXPF_42840</name>
</gene>
<dbReference type="InterPro" id="IPR025736">
    <property type="entry name" value="PucR_C-HTH_dom"/>
</dbReference>
<dbReference type="RefSeq" id="WP_054877203.1">
    <property type="nucleotide sequence ID" value="NZ_LKET01000068.1"/>
</dbReference>
<dbReference type="OrthoDB" id="212459at2"/>
<dbReference type="STRING" id="36849.OXPF_42840"/>
<feature type="domain" description="PucR C-terminal helix-turn-helix" evidence="1">
    <location>
        <begin position="455"/>
        <end position="512"/>
    </location>
</feature>
<dbReference type="PANTHER" id="PTHR33744">
    <property type="entry name" value="CARBOHYDRATE DIACID REGULATOR"/>
    <property type="match status" value="1"/>
</dbReference>
<dbReference type="PANTHER" id="PTHR33744:SF1">
    <property type="entry name" value="DNA-BINDING TRANSCRIPTIONAL ACTIVATOR ADER"/>
    <property type="match status" value="1"/>
</dbReference>
<dbReference type="EMBL" id="LKET01000068">
    <property type="protein sequence ID" value="KPU42499.1"/>
    <property type="molecule type" value="Genomic_DNA"/>
</dbReference>